<proteinExistence type="predicted"/>
<feature type="transmembrane region" description="Helical" evidence="1">
    <location>
        <begin position="59"/>
        <end position="80"/>
    </location>
</feature>
<dbReference type="EMBL" id="CP159925">
    <property type="protein sequence ID" value="XCO73862.1"/>
    <property type="molecule type" value="Genomic_DNA"/>
</dbReference>
<evidence type="ECO:0000256" key="1">
    <source>
        <dbReference type="SAM" id="Phobius"/>
    </source>
</evidence>
<sequence length="151" mass="15619">MPLISSSTSAGAQPWLWFAAGLNAAAALLHVGVIVGGPSWYRFFGAGEGMARMAEAGRAYPAVLTAGIAGVLALWAGYALSGAGVFGAWPLLKPALCTITAIYLLRGLAVVPMALASVPQPATPFWYWSSAICLGIGLVHLFGLMAAWRTL</sequence>
<evidence type="ECO:0000313" key="2">
    <source>
        <dbReference type="EMBL" id="XCO73862.1"/>
    </source>
</evidence>
<dbReference type="RefSeq" id="WP_363796752.1">
    <property type="nucleotide sequence ID" value="NZ_CP159925.1"/>
</dbReference>
<keyword evidence="1" id="KW-0472">Membrane</keyword>
<organism evidence="2">
    <name type="scientific">Lysobacter firmicutimachus</name>
    <dbReference type="NCBI Taxonomy" id="1792846"/>
    <lineage>
        <taxon>Bacteria</taxon>
        <taxon>Pseudomonadati</taxon>
        <taxon>Pseudomonadota</taxon>
        <taxon>Gammaproteobacteria</taxon>
        <taxon>Lysobacterales</taxon>
        <taxon>Lysobacteraceae</taxon>
        <taxon>Lysobacter</taxon>
    </lineage>
</organism>
<feature type="transmembrane region" description="Helical" evidence="1">
    <location>
        <begin position="15"/>
        <end position="38"/>
    </location>
</feature>
<protein>
    <submittedName>
        <fullName evidence="2">Uncharacterized protein</fullName>
    </submittedName>
</protein>
<dbReference type="AlphaFoldDB" id="A0AAU8MRX3"/>
<reference evidence="2" key="1">
    <citation type="submission" date="2024-06" db="EMBL/GenBank/DDBJ databases">
        <authorList>
            <person name="Li S."/>
        </authorList>
    </citation>
    <scope>NUCLEOTIDE SEQUENCE</scope>
    <source>
        <strain evidence="2">SR10</strain>
    </source>
</reference>
<keyword evidence="1" id="KW-0812">Transmembrane</keyword>
<feature type="transmembrane region" description="Helical" evidence="1">
    <location>
        <begin position="125"/>
        <end position="148"/>
    </location>
</feature>
<name>A0AAU8MRX3_9GAMM</name>
<gene>
    <name evidence="2" type="ORF">ABU614_15890</name>
</gene>
<keyword evidence="1" id="KW-1133">Transmembrane helix</keyword>
<accession>A0AAU8MRX3</accession>